<dbReference type="Gene3D" id="1.25.40.430">
    <property type="match status" value="1"/>
</dbReference>
<feature type="compositionally biased region" description="Low complexity" evidence="8">
    <location>
        <begin position="680"/>
        <end position="692"/>
    </location>
</feature>
<feature type="compositionally biased region" description="Polar residues" evidence="8">
    <location>
        <begin position="421"/>
        <end position="433"/>
    </location>
</feature>
<keyword evidence="6" id="KW-0137">Centromere</keyword>
<evidence type="ECO:0000256" key="7">
    <source>
        <dbReference type="PROSITE-ProRule" id="PRU10141"/>
    </source>
</evidence>
<dbReference type="CDD" id="cd13981">
    <property type="entry name" value="STKc_Bub1_BubR1"/>
    <property type="match status" value="1"/>
</dbReference>
<dbReference type="GO" id="GO:0005524">
    <property type="term" value="F:ATP binding"/>
    <property type="evidence" value="ECO:0007669"/>
    <property type="project" value="UniProtKB-UniRule"/>
</dbReference>
<dbReference type="InterPro" id="IPR000719">
    <property type="entry name" value="Prot_kinase_dom"/>
</dbReference>
<dbReference type="PROSITE" id="PS00108">
    <property type="entry name" value="PROTEIN_KINASE_ST"/>
    <property type="match status" value="1"/>
</dbReference>
<evidence type="ECO:0008006" key="13">
    <source>
        <dbReference type="Google" id="ProtNLM"/>
    </source>
</evidence>
<evidence type="ECO:0000256" key="5">
    <source>
        <dbReference type="ARBA" id="ARBA00022840"/>
    </source>
</evidence>
<dbReference type="SMART" id="SM00220">
    <property type="entry name" value="S_TKc"/>
    <property type="match status" value="1"/>
</dbReference>
<dbReference type="EMBL" id="OU900095">
    <property type="protein sequence ID" value="CAG9858282.1"/>
    <property type="molecule type" value="Genomic_DNA"/>
</dbReference>
<dbReference type="PROSITE" id="PS00107">
    <property type="entry name" value="PROTEIN_KINASE_ATP"/>
    <property type="match status" value="1"/>
</dbReference>
<dbReference type="Proteomes" id="UP001153712">
    <property type="component" value="Chromosome 2"/>
</dbReference>
<dbReference type="GO" id="GO:0000776">
    <property type="term" value="C:kinetochore"/>
    <property type="evidence" value="ECO:0007669"/>
    <property type="project" value="UniProtKB-KW"/>
</dbReference>
<dbReference type="GO" id="GO:0005634">
    <property type="term" value="C:nucleus"/>
    <property type="evidence" value="ECO:0007669"/>
    <property type="project" value="TreeGrafter"/>
</dbReference>
<dbReference type="PROSITE" id="PS51489">
    <property type="entry name" value="BUB1_N"/>
    <property type="match status" value="1"/>
</dbReference>
<dbReference type="Pfam" id="PF08311">
    <property type="entry name" value="Mad3_BUB1_I"/>
    <property type="match status" value="1"/>
</dbReference>
<proteinExistence type="predicted"/>
<evidence type="ECO:0000256" key="2">
    <source>
        <dbReference type="ARBA" id="ARBA00022454"/>
    </source>
</evidence>
<feature type="compositionally biased region" description="Low complexity" evidence="8">
    <location>
        <begin position="434"/>
        <end position="475"/>
    </location>
</feature>
<keyword evidence="4" id="KW-0995">Kinetochore</keyword>
<accession>A0A9N9TKX0</accession>
<sequence length="1095" mass="123458">MDFELSKENILPLAGGRNAQQLTMALQAQSNKDVQLELLHQGQQWEMRIESYVGNDPLDNYYKYISWIEQTFPKSGHEGSLYPLLERCLEMFQDDVRYKNDPRFCKLWIKYNDTKPDPLEFYRIMKSKGLCIGCAEFYKAWAYYYEAVGDFQSASKVFEEGKRNCAQPYEELENAYQHLIVAAGKHVIFGPNESHLLAKRQALTALHTFKSGKVSSVRVPSNNVEAVTVPSSSTPHSRNNALVYVHEDKPDDALGAAGAAAAVSPGINIIGIAKKSEMIKENLLKPGPWTGTVPKKKRVIDPVVARPVAHFLVHEDEPQGSAANLPKTVCESQDDVTQYKVLLSLPELHNPSDIPMYPKHLVYRDNTEYSIEEIRARRYAKTRSQDLIMVDDDDVEFVQDNSQQHSHDLHKLTNREHFMQQHRQPQNVSSEQNFLLQQQQQQHHLQQQQQHQLQQQQHHQLQQQQQQFLPQPQQPAGGSQALMTPLQSDRSPGQVKRPSTQYQQNVSMHSQPGSYRVLPEVDISMNLWGDEGDAEMYRGLGASFQIFEQNFSQQQNQPKGSAMKTSLQVLNADELGETGSRGGMDVAVTAQANDSAKNVSPFSDSSSSRESFADVMDDSVNTKVFLRLDAMKVSTPVMNKTASTADYQNSRAGTTKKQLFFKPSLPSKQLSDIPEEKTLSSTGSTASSGSTANHLHSPISLEHSNNLTQNLQANAKLRSILNDIGAVQPAVNSVNICFNSSILETSKREIPAPARVKPLEYVPSDPFKSSLINHLLVKVAFPGPHTCGYLEIPFIPRLCIKKEPTIIGPGDQYIIDKQLGKGTFGTVYRAIDLGSSTTVAIKHQKPANKWEFYICRELQSRLAKHSLRDRFMEVQVAYFCDQASLLISKYMPGGSLLDLANMYKQNHGKMKECLVVYFCIQMLQIVQAMHQAQVIHADIKPDNFLVFITPENTVGLQLIDFGCSIDMSLFPPNASFMRRVTTENFVCCEMLENRPWNYHTDLFCIAATAHVLLFDNYIKLKNEDGIWSISQRFPRYLKVDLWNMFFSSLLNQQTGPADAATLITLLDESLESLNRETNTALPLQMRHVVNLLNGR</sequence>
<feature type="domain" description="BUB1 N-terminal" evidence="10">
    <location>
        <begin position="45"/>
        <end position="201"/>
    </location>
</feature>
<dbReference type="GO" id="GO:0051754">
    <property type="term" value="P:meiotic sister chromatid cohesion, centromeric"/>
    <property type="evidence" value="ECO:0007669"/>
    <property type="project" value="TreeGrafter"/>
</dbReference>
<protein>
    <recommendedName>
        <fullName evidence="13">Mitotic checkpoint serine/threonine-protein kinase BUB1</fullName>
    </recommendedName>
</protein>
<gene>
    <name evidence="11" type="ORF">PHYEVI_LOCUS4672</name>
</gene>
<keyword evidence="12" id="KW-1185">Reference proteome</keyword>
<dbReference type="AlphaFoldDB" id="A0A9N9TKX0"/>
<feature type="region of interest" description="Disordered" evidence="8">
    <location>
        <begin position="419"/>
        <end position="512"/>
    </location>
</feature>
<dbReference type="PROSITE" id="PS50011">
    <property type="entry name" value="PROTEIN_KINASE_DOM"/>
    <property type="match status" value="1"/>
</dbReference>
<evidence type="ECO:0000256" key="6">
    <source>
        <dbReference type="ARBA" id="ARBA00023328"/>
    </source>
</evidence>
<dbReference type="InterPro" id="IPR008271">
    <property type="entry name" value="Ser/Thr_kinase_AS"/>
</dbReference>
<name>A0A9N9TKX0_PHYSR</name>
<keyword evidence="5 7" id="KW-0067">ATP-binding</keyword>
<dbReference type="OrthoDB" id="248495at2759"/>
<feature type="region of interest" description="Disordered" evidence="8">
    <location>
        <begin position="657"/>
        <end position="703"/>
    </location>
</feature>
<reference evidence="11" key="1">
    <citation type="submission" date="2022-01" db="EMBL/GenBank/DDBJ databases">
        <authorList>
            <person name="King R."/>
        </authorList>
    </citation>
    <scope>NUCLEOTIDE SEQUENCE</scope>
</reference>
<dbReference type="InterPro" id="IPR017441">
    <property type="entry name" value="Protein_kinase_ATP_BS"/>
</dbReference>
<evidence type="ECO:0000256" key="1">
    <source>
        <dbReference type="ARBA" id="ARBA00004629"/>
    </source>
</evidence>
<feature type="compositionally biased region" description="Polar residues" evidence="8">
    <location>
        <begin position="481"/>
        <end position="512"/>
    </location>
</feature>
<keyword evidence="3 7" id="KW-0547">Nucleotide-binding</keyword>
<dbReference type="SMART" id="SM00777">
    <property type="entry name" value="Mad3_BUB1_I"/>
    <property type="match status" value="1"/>
</dbReference>
<evidence type="ECO:0000256" key="3">
    <source>
        <dbReference type="ARBA" id="ARBA00022741"/>
    </source>
</evidence>
<feature type="compositionally biased region" description="Low complexity" evidence="8">
    <location>
        <begin position="600"/>
        <end position="610"/>
    </location>
</feature>
<dbReference type="Pfam" id="PF00069">
    <property type="entry name" value="Pkinase"/>
    <property type="match status" value="1"/>
</dbReference>
<evidence type="ECO:0000259" key="10">
    <source>
        <dbReference type="PROSITE" id="PS51489"/>
    </source>
</evidence>
<dbReference type="InterPro" id="IPR013212">
    <property type="entry name" value="Mad3/Bub1_I"/>
</dbReference>
<keyword evidence="2" id="KW-0158">Chromosome</keyword>
<dbReference type="PANTHER" id="PTHR14030">
    <property type="entry name" value="MITOTIC CHECKPOINT SERINE/THREONINE-PROTEIN KINASE BUB1"/>
    <property type="match status" value="1"/>
</dbReference>
<evidence type="ECO:0000256" key="8">
    <source>
        <dbReference type="SAM" id="MobiDB-lite"/>
    </source>
</evidence>
<dbReference type="Gene3D" id="1.10.510.10">
    <property type="entry name" value="Transferase(Phosphotransferase) domain 1"/>
    <property type="match status" value="1"/>
</dbReference>
<dbReference type="FunFam" id="1.25.40.430:FF:000003">
    <property type="entry name" value="Checkpoint serine/threonine-protein kinase BUB1"/>
    <property type="match status" value="1"/>
</dbReference>
<evidence type="ECO:0000313" key="12">
    <source>
        <dbReference type="Proteomes" id="UP001153712"/>
    </source>
</evidence>
<dbReference type="InterPro" id="IPR015661">
    <property type="entry name" value="Bub1/Mad3"/>
</dbReference>
<evidence type="ECO:0000256" key="4">
    <source>
        <dbReference type="ARBA" id="ARBA00022838"/>
    </source>
</evidence>
<dbReference type="SUPFAM" id="SSF56112">
    <property type="entry name" value="Protein kinase-like (PK-like)"/>
    <property type="match status" value="1"/>
</dbReference>
<evidence type="ECO:0000259" key="9">
    <source>
        <dbReference type="PROSITE" id="PS50011"/>
    </source>
</evidence>
<dbReference type="PANTHER" id="PTHR14030:SF4">
    <property type="entry name" value="BUB1 KINASE, ISOFORM A-RELATED"/>
    <property type="match status" value="1"/>
</dbReference>
<dbReference type="GO" id="GO:0032991">
    <property type="term" value="C:protein-containing complex"/>
    <property type="evidence" value="ECO:0007669"/>
    <property type="project" value="UniProtKB-ARBA"/>
</dbReference>
<dbReference type="GO" id="GO:0007094">
    <property type="term" value="P:mitotic spindle assembly checkpoint signaling"/>
    <property type="evidence" value="ECO:0007669"/>
    <property type="project" value="InterPro"/>
</dbReference>
<feature type="domain" description="Protein kinase" evidence="9">
    <location>
        <begin position="813"/>
        <end position="1095"/>
    </location>
</feature>
<comment type="subcellular location">
    <subcellularLocation>
        <location evidence="1">Chromosome</location>
        <location evidence="1">Centromere</location>
        <location evidence="1">Kinetochore</location>
    </subcellularLocation>
</comment>
<feature type="region of interest" description="Disordered" evidence="8">
    <location>
        <begin position="592"/>
        <end position="612"/>
    </location>
</feature>
<dbReference type="InterPro" id="IPR011009">
    <property type="entry name" value="Kinase-like_dom_sf"/>
</dbReference>
<feature type="binding site" evidence="7">
    <location>
        <position position="842"/>
    </location>
    <ligand>
        <name>ATP</name>
        <dbReference type="ChEBI" id="CHEBI:30616"/>
    </ligand>
</feature>
<dbReference type="GO" id="GO:0004672">
    <property type="term" value="F:protein kinase activity"/>
    <property type="evidence" value="ECO:0007669"/>
    <property type="project" value="InterPro"/>
</dbReference>
<organism evidence="11 12">
    <name type="scientific">Phyllotreta striolata</name>
    <name type="common">Striped flea beetle</name>
    <name type="synonym">Crioceris striolata</name>
    <dbReference type="NCBI Taxonomy" id="444603"/>
    <lineage>
        <taxon>Eukaryota</taxon>
        <taxon>Metazoa</taxon>
        <taxon>Ecdysozoa</taxon>
        <taxon>Arthropoda</taxon>
        <taxon>Hexapoda</taxon>
        <taxon>Insecta</taxon>
        <taxon>Pterygota</taxon>
        <taxon>Neoptera</taxon>
        <taxon>Endopterygota</taxon>
        <taxon>Coleoptera</taxon>
        <taxon>Polyphaga</taxon>
        <taxon>Cucujiformia</taxon>
        <taxon>Chrysomeloidea</taxon>
        <taxon>Chrysomelidae</taxon>
        <taxon>Galerucinae</taxon>
        <taxon>Alticini</taxon>
        <taxon>Phyllotreta</taxon>
    </lineage>
</organism>
<evidence type="ECO:0000313" key="11">
    <source>
        <dbReference type="EMBL" id="CAG9858282.1"/>
    </source>
</evidence>